<dbReference type="AlphaFoldDB" id="A0A2M9ZXL2"/>
<name>A0A2M9ZXL2_9LEPT</name>
<comment type="caution">
    <text evidence="1">The sequence shown here is derived from an EMBL/GenBank/DDBJ whole genome shotgun (WGS) entry which is preliminary data.</text>
</comment>
<dbReference type="RefSeq" id="WP_100768810.1">
    <property type="nucleotide sequence ID" value="NZ_NPEA01000006.1"/>
</dbReference>
<keyword evidence="2" id="KW-1185">Reference proteome</keyword>
<dbReference type="OrthoDB" id="9898727at2"/>
<sequence length="157" mass="17891">MPRKKFSPKRQESYNLITLEDILHSEDLHLIFASALKEKYPELYDSNRDQYIGKVASSGLRDDGLVRISEAFVREVLKMNPKGFTIVDNYFIYWNTKPTKDIILEDIKNYGSGQQINAQNVEFLTSLEAFDRFGLFLLAEAANYGLTGIDSAANDPD</sequence>
<organism evidence="1 2">
    <name type="scientific">Leptospira neocaledonica</name>
    <dbReference type="NCBI Taxonomy" id="2023192"/>
    <lineage>
        <taxon>Bacteria</taxon>
        <taxon>Pseudomonadati</taxon>
        <taxon>Spirochaetota</taxon>
        <taxon>Spirochaetia</taxon>
        <taxon>Leptospirales</taxon>
        <taxon>Leptospiraceae</taxon>
        <taxon>Leptospira</taxon>
    </lineage>
</organism>
<reference evidence="1 2" key="1">
    <citation type="submission" date="2017-07" db="EMBL/GenBank/DDBJ databases">
        <title>Leptospira spp. isolated from tropical soils.</title>
        <authorList>
            <person name="Thibeaux R."/>
            <person name="Iraola G."/>
            <person name="Ferres I."/>
            <person name="Bierque E."/>
            <person name="Girault D."/>
            <person name="Soupe-Gilbert M.-E."/>
            <person name="Picardeau M."/>
            <person name="Goarant C."/>
        </authorList>
    </citation>
    <scope>NUCLEOTIDE SEQUENCE [LARGE SCALE GENOMIC DNA]</scope>
    <source>
        <strain evidence="1 2">ES4-C-A1</strain>
    </source>
</reference>
<proteinExistence type="predicted"/>
<gene>
    <name evidence="1" type="ORF">CH365_12015</name>
</gene>
<protein>
    <submittedName>
        <fullName evidence="1">Uncharacterized protein</fullName>
    </submittedName>
</protein>
<evidence type="ECO:0000313" key="1">
    <source>
        <dbReference type="EMBL" id="PJZ76741.1"/>
    </source>
</evidence>
<dbReference type="Proteomes" id="UP000231843">
    <property type="component" value="Unassembled WGS sequence"/>
</dbReference>
<evidence type="ECO:0000313" key="2">
    <source>
        <dbReference type="Proteomes" id="UP000231843"/>
    </source>
</evidence>
<accession>A0A2M9ZXL2</accession>
<dbReference type="EMBL" id="NPEA01000006">
    <property type="protein sequence ID" value="PJZ76741.1"/>
    <property type="molecule type" value="Genomic_DNA"/>
</dbReference>